<keyword evidence="3" id="KW-1185">Reference proteome</keyword>
<organism evidence="2 3">
    <name type="scientific">Asticcacaulis aquaticus</name>
    <dbReference type="NCBI Taxonomy" id="2984212"/>
    <lineage>
        <taxon>Bacteria</taxon>
        <taxon>Pseudomonadati</taxon>
        <taxon>Pseudomonadota</taxon>
        <taxon>Alphaproteobacteria</taxon>
        <taxon>Caulobacterales</taxon>
        <taxon>Caulobacteraceae</taxon>
        <taxon>Asticcacaulis</taxon>
    </lineage>
</organism>
<evidence type="ECO:0000256" key="1">
    <source>
        <dbReference type="SAM" id="MobiDB-lite"/>
    </source>
</evidence>
<evidence type="ECO:0000313" key="3">
    <source>
        <dbReference type="Proteomes" id="UP001214854"/>
    </source>
</evidence>
<dbReference type="RefSeq" id="WP_272749112.1">
    <property type="nucleotide sequence ID" value="NZ_JAQQKX010000014.1"/>
</dbReference>
<reference evidence="2 3" key="1">
    <citation type="submission" date="2023-01" db="EMBL/GenBank/DDBJ databases">
        <title>Novel species of the genus Asticcacaulis isolated from rivers.</title>
        <authorList>
            <person name="Lu H."/>
        </authorList>
    </citation>
    <scope>NUCLEOTIDE SEQUENCE [LARGE SCALE GENOMIC DNA]</scope>
    <source>
        <strain evidence="2 3">BYS171W</strain>
    </source>
</reference>
<sequence length="164" mass="18508">MSQVDRTKEQFSPEERRARLRAFADRMLACAEKLPDPETLPEIERAVRVGDRIERLYTRADASEAAAAKAKLEVYQHTAALQSAKADIVRQAEHTALCQRREAMRDDEMLRTDPKLARKLIELRTGRPLEEYLAARSGAVVSDVNTDPDDNDPRSGQRPARSPP</sequence>
<evidence type="ECO:0000313" key="2">
    <source>
        <dbReference type="EMBL" id="MDC7684641.1"/>
    </source>
</evidence>
<dbReference type="Proteomes" id="UP001214854">
    <property type="component" value="Unassembled WGS sequence"/>
</dbReference>
<feature type="region of interest" description="Disordered" evidence="1">
    <location>
        <begin position="137"/>
        <end position="164"/>
    </location>
</feature>
<name>A0ABT5HX35_9CAUL</name>
<gene>
    <name evidence="2" type="ORF">PQU92_15250</name>
</gene>
<protein>
    <submittedName>
        <fullName evidence="2">Uncharacterized protein</fullName>
    </submittedName>
</protein>
<dbReference type="EMBL" id="JAQQKX010000014">
    <property type="protein sequence ID" value="MDC7684641.1"/>
    <property type="molecule type" value="Genomic_DNA"/>
</dbReference>
<accession>A0ABT5HX35</accession>
<comment type="caution">
    <text evidence="2">The sequence shown here is derived from an EMBL/GenBank/DDBJ whole genome shotgun (WGS) entry which is preliminary data.</text>
</comment>
<proteinExistence type="predicted"/>